<dbReference type="InterPro" id="IPR000873">
    <property type="entry name" value="AMP-dep_synth/lig_dom"/>
</dbReference>
<gene>
    <name evidence="3" type="ORF">CARN7_2411</name>
</gene>
<keyword evidence="3" id="KW-0436">Ligase</keyword>
<feature type="domain" description="AMP-dependent synthetase/ligase" evidence="2">
    <location>
        <begin position="118"/>
        <end position="301"/>
    </location>
</feature>
<reference evidence="3" key="1">
    <citation type="submission" date="2009-10" db="EMBL/GenBank/DDBJ databases">
        <title>Diversity of trophic interactions inside an arsenic-rich microbial ecosystem.</title>
        <authorList>
            <person name="Bertin P.N."/>
            <person name="Heinrich-Salmeron A."/>
            <person name="Pelletier E."/>
            <person name="Goulhen-Chollet F."/>
            <person name="Arsene-Ploetze F."/>
            <person name="Gallien S."/>
            <person name="Calteau A."/>
            <person name="Vallenet D."/>
            <person name="Casiot C."/>
            <person name="Chane-Woon-Ming B."/>
            <person name="Giloteaux L."/>
            <person name="Barakat M."/>
            <person name="Bonnefoy V."/>
            <person name="Bruneel O."/>
            <person name="Chandler M."/>
            <person name="Cleiss J."/>
            <person name="Duran R."/>
            <person name="Elbaz-Poulichet F."/>
            <person name="Fonknechten N."/>
            <person name="Lauga B."/>
            <person name="Mornico D."/>
            <person name="Ortet P."/>
            <person name="Schaeffer C."/>
            <person name="Siguier P."/>
            <person name="Alexander Thil Smith A."/>
            <person name="Van Dorsselaer A."/>
            <person name="Weissenbach J."/>
            <person name="Medigue C."/>
            <person name="Le Paslier D."/>
        </authorList>
    </citation>
    <scope>NUCLEOTIDE SEQUENCE</scope>
</reference>
<dbReference type="PANTHER" id="PTHR43201">
    <property type="entry name" value="ACYL-COA SYNTHETASE"/>
    <property type="match status" value="1"/>
</dbReference>
<evidence type="ECO:0000256" key="1">
    <source>
        <dbReference type="ARBA" id="ARBA00006432"/>
    </source>
</evidence>
<proteinExistence type="inferred from homology"/>
<dbReference type="GO" id="GO:0016207">
    <property type="term" value="F:4-coumarate-CoA ligase activity"/>
    <property type="evidence" value="ECO:0007669"/>
    <property type="project" value="UniProtKB-EC"/>
</dbReference>
<dbReference type="EC" id="6.2.1.12" evidence="3"/>
<dbReference type="GO" id="GO:0031956">
    <property type="term" value="F:medium-chain fatty acid-CoA ligase activity"/>
    <property type="evidence" value="ECO:0007669"/>
    <property type="project" value="TreeGrafter"/>
</dbReference>
<dbReference type="GO" id="GO:0006631">
    <property type="term" value="P:fatty acid metabolic process"/>
    <property type="evidence" value="ECO:0007669"/>
    <property type="project" value="TreeGrafter"/>
</dbReference>
<dbReference type="Gene3D" id="3.30.300.30">
    <property type="match status" value="1"/>
</dbReference>
<dbReference type="EMBL" id="CABR01000151">
    <property type="protein sequence ID" value="CBI11577.1"/>
    <property type="molecule type" value="Genomic_DNA"/>
</dbReference>
<dbReference type="Gene3D" id="3.40.50.12780">
    <property type="entry name" value="N-terminal domain of ligase-like"/>
    <property type="match status" value="1"/>
</dbReference>
<dbReference type="InterPro" id="IPR042099">
    <property type="entry name" value="ANL_N_sf"/>
</dbReference>
<dbReference type="PANTHER" id="PTHR43201:SF8">
    <property type="entry name" value="ACYL-COA SYNTHETASE FAMILY MEMBER 3"/>
    <property type="match status" value="1"/>
</dbReference>
<name>E6QWF4_9ZZZZ</name>
<dbReference type="AlphaFoldDB" id="E6QWF4"/>
<sequence length="451" mass="48740">MPTIPLLSHTSPEQIVAWQHGEAISVRQFLADAAQLAARLPAGKHLLNMCSDRYAFTVGLAAAILRDKISLLPPSHTPEMISQLQRYAPDIFCLSEQVQPFIVLPHTLYPATPAPITDTCTIPQIDVNQHIAVVFTSGSTGTPQPHPKTWGYVVHSVRAEATRLGLMGDASYTLIGTVPPQHMYGLESTVLMALHSGNALSHQQPFYPADICGAIAAVPAPRVLISSPVHLRALLDSELQPAELALLVSATAPLSTPLAHALEASYHAPLLEIYGSTETGLIATRRPIVGDEWQLLPGISLVAEGEQIHAVSEHITPPIAMNDVIERIAADRFLLHGRIADLVNIAGKRNSLTNLNHQLTSIPGVMDGSFYMPDEASPDRITRLAAVVVAPQLDAPQLLAALRQCMDAVFLPRPLIFVDKLPRNRTGKLPRAAVQALLHHHTTKNLGLVNE</sequence>
<dbReference type="InterPro" id="IPR045851">
    <property type="entry name" value="AMP-bd_C_sf"/>
</dbReference>
<comment type="caution">
    <text evidence="3">The sequence shown here is derived from an EMBL/GenBank/DDBJ whole genome shotgun (WGS) entry which is preliminary data.</text>
</comment>
<dbReference type="Pfam" id="PF00501">
    <property type="entry name" value="AMP-binding"/>
    <property type="match status" value="1"/>
</dbReference>
<evidence type="ECO:0000259" key="2">
    <source>
        <dbReference type="Pfam" id="PF00501"/>
    </source>
</evidence>
<evidence type="ECO:0000313" key="3">
    <source>
        <dbReference type="EMBL" id="CBI11577.1"/>
    </source>
</evidence>
<organism evidence="3">
    <name type="scientific">mine drainage metagenome</name>
    <dbReference type="NCBI Taxonomy" id="410659"/>
    <lineage>
        <taxon>unclassified sequences</taxon>
        <taxon>metagenomes</taxon>
        <taxon>ecological metagenomes</taxon>
    </lineage>
</organism>
<comment type="similarity">
    <text evidence="1">Belongs to the ATP-dependent AMP-binding enzyme family.</text>
</comment>
<dbReference type="SUPFAM" id="SSF56801">
    <property type="entry name" value="Acetyl-CoA synthetase-like"/>
    <property type="match status" value="1"/>
</dbReference>
<accession>E6QWF4</accession>
<protein>
    <submittedName>
        <fullName evidence="3">Putative 4-coumarate--CoA ligase</fullName>
        <ecNumber evidence="3">6.2.1.12</ecNumber>
    </submittedName>
</protein>